<sequence>MVASINHTSVCYKSQHLSRNSKRLKSGEDSVKKKSFQSKASKKKEIEVVQTVEDIIRKEEYIGDVPEGDVYFIKDYPPQSDSLQSVLRCHRDYAQPSMFNNMSGKVYIHFDLDMSAKKQSKSKPNFNDFLIFPHKFEPSKPVRCVVICQKERKQEAQELGALHAGGDDLIQMLHPRKGTIHSSTYDLVLCTPDMFDAVFAQKVTFRSSMPSEEKGTVSDDIQGMLEKFKYAVFYSSNKEGRKGTMQIQIGTLDMPDEHLKENLEIIINAISSKYRNTPLIDGMRVLVPPSPEQFLLDNALYVPNIESKTDKKDLNPGKGENVPDIEGVGDIDEDVKNVGTAI</sequence>
<keyword evidence="2" id="KW-0689">Ribosomal protein</keyword>
<evidence type="ECO:0000313" key="6">
    <source>
        <dbReference type="Proteomes" id="UP001186944"/>
    </source>
</evidence>
<keyword evidence="6" id="KW-1185">Reference proteome</keyword>
<evidence type="ECO:0000256" key="1">
    <source>
        <dbReference type="ARBA" id="ARBA00010531"/>
    </source>
</evidence>
<proteinExistence type="inferred from homology"/>
<evidence type="ECO:0000313" key="5">
    <source>
        <dbReference type="EMBL" id="KAK3090910.1"/>
    </source>
</evidence>
<dbReference type="InterPro" id="IPR016095">
    <property type="entry name" value="Ribosomal_uL1_3-a/b-sand"/>
</dbReference>
<protein>
    <submittedName>
        <fullName evidence="5">Uncharacterized protein</fullName>
    </submittedName>
</protein>
<feature type="region of interest" description="Disordered" evidence="4">
    <location>
        <begin position="14"/>
        <end position="36"/>
    </location>
</feature>
<accession>A0AA89BPU5</accession>
<evidence type="ECO:0000256" key="3">
    <source>
        <dbReference type="ARBA" id="ARBA00023274"/>
    </source>
</evidence>
<dbReference type="InterPro" id="IPR028364">
    <property type="entry name" value="Ribosomal_uL1/biogenesis"/>
</dbReference>
<dbReference type="Pfam" id="PF00687">
    <property type="entry name" value="Ribosomal_L1"/>
    <property type="match status" value="1"/>
</dbReference>
<dbReference type="InterPro" id="IPR023674">
    <property type="entry name" value="Ribosomal_uL1-like"/>
</dbReference>
<dbReference type="GO" id="GO:1990904">
    <property type="term" value="C:ribonucleoprotein complex"/>
    <property type="evidence" value="ECO:0007669"/>
    <property type="project" value="UniProtKB-KW"/>
</dbReference>
<dbReference type="EMBL" id="VSWD01000010">
    <property type="protein sequence ID" value="KAK3090910.1"/>
    <property type="molecule type" value="Genomic_DNA"/>
</dbReference>
<reference evidence="5" key="1">
    <citation type="submission" date="2019-08" db="EMBL/GenBank/DDBJ databases">
        <title>The improved chromosome-level genome for the pearl oyster Pinctada fucata martensii using PacBio sequencing and Hi-C.</title>
        <authorList>
            <person name="Zheng Z."/>
        </authorList>
    </citation>
    <scope>NUCLEOTIDE SEQUENCE</scope>
    <source>
        <strain evidence="5">ZZ-2019</strain>
        <tissue evidence="5">Adductor muscle</tissue>
    </source>
</reference>
<comment type="similarity">
    <text evidence="1">Belongs to the universal ribosomal protein uL1 family.</text>
</comment>
<feature type="region of interest" description="Disordered" evidence="4">
    <location>
        <begin position="308"/>
        <end position="330"/>
    </location>
</feature>
<name>A0AA89BPU5_PINIB</name>
<keyword evidence="3" id="KW-0687">Ribonucleoprotein</keyword>
<dbReference type="AlphaFoldDB" id="A0AA89BPU5"/>
<gene>
    <name evidence="5" type="ORF">FSP39_015670</name>
</gene>
<dbReference type="GO" id="GO:0005840">
    <property type="term" value="C:ribosome"/>
    <property type="evidence" value="ECO:0007669"/>
    <property type="project" value="UniProtKB-KW"/>
</dbReference>
<dbReference type="Gene3D" id="3.40.50.790">
    <property type="match status" value="1"/>
</dbReference>
<dbReference type="PANTHER" id="PTHR36427">
    <property type="entry name" value="54S RIBOSOMAL PROTEIN L1, MITOCHONDRIAL"/>
    <property type="match status" value="1"/>
</dbReference>
<dbReference type="Proteomes" id="UP001186944">
    <property type="component" value="Unassembled WGS sequence"/>
</dbReference>
<comment type="caution">
    <text evidence="5">The sequence shown here is derived from an EMBL/GenBank/DDBJ whole genome shotgun (WGS) entry which is preliminary data.</text>
</comment>
<dbReference type="Gene3D" id="3.30.190.20">
    <property type="match status" value="1"/>
</dbReference>
<organism evidence="5 6">
    <name type="scientific">Pinctada imbricata</name>
    <name type="common">Atlantic pearl-oyster</name>
    <name type="synonym">Pinctada martensii</name>
    <dbReference type="NCBI Taxonomy" id="66713"/>
    <lineage>
        <taxon>Eukaryota</taxon>
        <taxon>Metazoa</taxon>
        <taxon>Spiralia</taxon>
        <taxon>Lophotrochozoa</taxon>
        <taxon>Mollusca</taxon>
        <taxon>Bivalvia</taxon>
        <taxon>Autobranchia</taxon>
        <taxon>Pteriomorphia</taxon>
        <taxon>Pterioida</taxon>
        <taxon>Pterioidea</taxon>
        <taxon>Pteriidae</taxon>
        <taxon>Pinctada</taxon>
    </lineage>
</organism>
<evidence type="ECO:0000256" key="2">
    <source>
        <dbReference type="ARBA" id="ARBA00022980"/>
    </source>
</evidence>
<evidence type="ECO:0000256" key="4">
    <source>
        <dbReference type="SAM" id="MobiDB-lite"/>
    </source>
</evidence>
<dbReference type="SUPFAM" id="SSF56808">
    <property type="entry name" value="Ribosomal protein L1"/>
    <property type="match status" value="1"/>
</dbReference>
<dbReference type="PANTHER" id="PTHR36427:SF3">
    <property type="entry name" value="LARGE RIBOSOMAL SUBUNIT PROTEIN UL1M"/>
    <property type="match status" value="1"/>
</dbReference>